<organism evidence="5 6">
    <name type="scientific">Candidatus Desulfolinea nitratireducens</name>
    <dbReference type="NCBI Taxonomy" id="2841698"/>
    <lineage>
        <taxon>Bacteria</taxon>
        <taxon>Bacillati</taxon>
        <taxon>Chloroflexota</taxon>
        <taxon>Anaerolineae</taxon>
        <taxon>Anaerolineales</taxon>
        <taxon>Anaerolineales incertae sedis</taxon>
        <taxon>Candidatus Desulfolinea</taxon>
    </lineage>
</organism>
<evidence type="ECO:0000256" key="2">
    <source>
        <dbReference type="ARBA" id="ARBA00022777"/>
    </source>
</evidence>
<keyword evidence="3" id="KW-0902">Two-component regulatory system</keyword>
<dbReference type="SMART" id="SM00065">
    <property type="entry name" value="GAF"/>
    <property type="match status" value="2"/>
</dbReference>
<evidence type="ECO:0000313" key="6">
    <source>
        <dbReference type="Proteomes" id="UP000614469"/>
    </source>
</evidence>
<dbReference type="Pfam" id="PF13185">
    <property type="entry name" value="GAF_2"/>
    <property type="match status" value="2"/>
</dbReference>
<feature type="domain" description="Histidine kinase" evidence="4">
    <location>
        <begin position="463"/>
        <end position="556"/>
    </location>
</feature>
<dbReference type="PROSITE" id="PS50109">
    <property type="entry name" value="HIS_KIN"/>
    <property type="match status" value="1"/>
</dbReference>
<dbReference type="GO" id="GO:0046983">
    <property type="term" value="F:protein dimerization activity"/>
    <property type="evidence" value="ECO:0007669"/>
    <property type="project" value="InterPro"/>
</dbReference>
<dbReference type="AlphaFoldDB" id="A0A8J6THY2"/>
<dbReference type="EMBL" id="JACNJN010000028">
    <property type="protein sequence ID" value="MBC8333867.1"/>
    <property type="molecule type" value="Genomic_DNA"/>
</dbReference>
<proteinExistence type="predicted"/>
<dbReference type="InterPro" id="IPR003594">
    <property type="entry name" value="HATPase_dom"/>
</dbReference>
<dbReference type="PANTHER" id="PTHR24421">
    <property type="entry name" value="NITRATE/NITRITE SENSOR PROTEIN NARX-RELATED"/>
    <property type="match status" value="1"/>
</dbReference>
<evidence type="ECO:0000256" key="1">
    <source>
        <dbReference type="ARBA" id="ARBA00022679"/>
    </source>
</evidence>
<dbReference type="InterPro" id="IPR005467">
    <property type="entry name" value="His_kinase_dom"/>
</dbReference>
<dbReference type="Pfam" id="PF07730">
    <property type="entry name" value="HisKA_3"/>
    <property type="match status" value="1"/>
</dbReference>
<dbReference type="InterPro" id="IPR050482">
    <property type="entry name" value="Sensor_HK_TwoCompSys"/>
</dbReference>
<keyword evidence="1" id="KW-0808">Transferase</keyword>
<dbReference type="InterPro" id="IPR036890">
    <property type="entry name" value="HATPase_C_sf"/>
</dbReference>
<evidence type="ECO:0000259" key="4">
    <source>
        <dbReference type="PROSITE" id="PS50109"/>
    </source>
</evidence>
<keyword evidence="2 5" id="KW-0418">Kinase</keyword>
<dbReference type="CDD" id="cd16917">
    <property type="entry name" value="HATPase_UhpB-NarQ-NarX-like"/>
    <property type="match status" value="1"/>
</dbReference>
<dbReference type="Gene3D" id="3.30.565.10">
    <property type="entry name" value="Histidine kinase-like ATPase, C-terminal domain"/>
    <property type="match status" value="1"/>
</dbReference>
<dbReference type="Proteomes" id="UP000614469">
    <property type="component" value="Unassembled WGS sequence"/>
</dbReference>
<sequence>MTLSCEQLQDRLLALHRANLDLIKDVSLDTLLKRIAIVAREQAEAKYAALAILDDQGNLLKFVSDGLDEGIIKKIPHEPKGLGLLGILRDTEEPIRLPVLGDDPRSVGFPENHPPMDSFLGVPILAAKHQLGQIYLTNKIGANEFSVEDEQIVQMLAGYAAAAIQNARLYDNLRERDITLTQRSEDLTLLNDVASALVPTLGLDEIVNKTLALVMDYLNVEAGEIFLLDEETETLRLILHRGEAAKAFWTQSRFKLGEGFVGIVAAENRTLVSEDLSKDMRYLRSAVVEAGFRQFACLPLTSGEKMIGVLGIAKRGDEAIDDRSIQLLTAVGNWAGLAIDNSRMHSNARRLAVLEERERIGMDMHDGVIQSIFGVGLSLENIIHLVDENPVQAKEGIKQATEGLNKAIRDLRTYILDLRPRQLGEENLLVGLRRLLTEYRVNTLSEAMLTGKEKDVANIQHNDALALFHICQEALANTAKHAQAKRVSVNLWTTPERVLMEIEDNGKGFDIDKMSMTLGHGLSNIHTRARNVNGDVEITSAPGEGTTILAWLPLEKKKQKR</sequence>
<protein>
    <submittedName>
        <fullName evidence="5">GAF domain-containing sensor histidine kinase</fullName>
    </submittedName>
</protein>
<gene>
    <name evidence="5" type="ORF">H8E29_01245</name>
</gene>
<dbReference type="SUPFAM" id="SSF55874">
    <property type="entry name" value="ATPase domain of HSP90 chaperone/DNA topoisomerase II/histidine kinase"/>
    <property type="match status" value="1"/>
</dbReference>
<evidence type="ECO:0000313" key="5">
    <source>
        <dbReference type="EMBL" id="MBC8333867.1"/>
    </source>
</evidence>
<dbReference type="InterPro" id="IPR003018">
    <property type="entry name" value="GAF"/>
</dbReference>
<name>A0A8J6THY2_9CHLR</name>
<dbReference type="SMART" id="SM00387">
    <property type="entry name" value="HATPase_c"/>
    <property type="match status" value="1"/>
</dbReference>
<dbReference type="GO" id="GO:0000155">
    <property type="term" value="F:phosphorelay sensor kinase activity"/>
    <property type="evidence" value="ECO:0007669"/>
    <property type="project" value="InterPro"/>
</dbReference>
<dbReference type="Gene3D" id="1.20.5.1930">
    <property type="match status" value="1"/>
</dbReference>
<dbReference type="InterPro" id="IPR029016">
    <property type="entry name" value="GAF-like_dom_sf"/>
</dbReference>
<dbReference type="Gene3D" id="3.30.450.40">
    <property type="match status" value="2"/>
</dbReference>
<comment type="caution">
    <text evidence="5">The sequence shown here is derived from an EMBL/GenBank/DDBJ whole genome shotgun (WGS) entry which is preliminary data.</text>
</comment>
<evidence type="ECO:0000256" key="3">
    <source>
        <dbReference type="ARBA" id="ARBA00023012"/>
    </source>
</evidence>
<accession>A0A8J6THY2</accession>
<dbReference type="Pfam" id="PF02518">
    <property type="entry name" value="HATPase_c"/>
    <property type="match status" value="1"/>
</dbReference>
<dbReference type="SUPFAM" id="SSF55781">
    <property type="entry name" value="GAF domain-like"/>
    <property type="match status" value="2"/>
</dbReference>
<dbReference type="GO" id="GO:0016020">
    <property type="term" value="C:membrane"/>
    <property type="evidence" value="ECO:0007669"/>
    <property type="project" value="InterPro"/>
</dbReference>
<reference evidence="5 6" key="1">
    <citation type="submission" date="2020-08" db="EMBL/GenBank/DDBJ databases">
        <title>Bridging the membrane lipid divide: bacteria of the FCB group superphylum have the potential to synthesize archaeal ether lipids.</title>
        <authorList>
            <person name="Villanueva L."/>
            <person name="Von Meijenfeldt F.A.B."/>
            <person name="Westbye A.B."/>
            <person name="Yadav S."/>
            <person name="Hopmans E.C."/>
            <person name="Dutilh B.E."/>
            <person name="Sinninghe Damste J.S."/>
        </authorList>
    </citation>
    <scope>NUCLEOTIDE SEQUENCE [LARGE SCALE GENOMIC DNA]</scope>
    <source>
        <strain evidence="5">NIOZ-UU36</strain>
    </source>
</reference>
<dbReference type="InterPro" id="IPR011712">
    <property type="entry name" value="Sig_transdc_His_kin_sub3_dim/P"/>
</dbReference>